<proteinExistence type="predicted"/>
<dbReference type="Proteomes" id="UP000016930">
    <property type="component" value="Unassembled WGS sequence"/>
</dbReference>
<sequence length="318" mass="34773">MTSPYGTPVFPRVPNPTPSSLRRMPRAPVVNPYDKFTQPEFDAWINDITGALKHALGRDDIAEMPNPTLGVRVYDAAAVPDEDYEETVEDSFAEVKARRAAKGKHRAMDEGTKAQPVVIISEDEEEEEEDGHWGEGWSGQGLPEDEDELDERTGTEISDEQSDEHEEVSGEGSAEVIELLSDSDEGDQEAPASPSHTVGKALRWEEDVIGLSVPGPERLYSAATAKVPEPRLGEEAGQIGQNEEAEGFPLVKSDAFVVDLSDPWDGPRTFAEDYYSGGDIPESSVRDADPHILPSEVNDELEAEEDDFHGKFSAPAQV</sequence>
<keyword evidence="3" id="KW-1185">Reference proteome</keyword>
<evidence type="ECO:0000256" key="1">
    <source>
        <dbReference type="SAM" id="MobiDB-lite"/>
    </source>
</evidence>
<reference evidence="2 3" key="1">
    <citation type="journal article" date="2012" name="Proc. Natl. Acad. Sci. U.S.A.">
        <title>Comparative genomics of Ceriporiopsis subvermispora and Phanerochaete chrysosporium provide insight into selective ligninolysis.</title>
        <authorList>
            <person name="Fernandez-Fueyo E."/>
            <person name="Ruiz-Duenas F.J."/>
            <person name="Ferreira P."/>
            <person name="Floudas D."/>
            <person name="Hibbett D.S."/>
            <person name="Canessa P."/>
            <person name="Larrondo L.F."/>
            <person name="James T.Y."/>
            <person name="Seelenfreund D."/>
            <person name="Lobos S."/>
            <person name="Polanco R."/>
            <person name="Tello M."/>
            <person name="Honda Y."/>
            <person name="Watanabe T."/>
            <person name="Watanabe T."/>
            <person name="Ryu J.S."/>
            <person name="Kubicek C.P."/>
            <person name="Schmoll M."/>
            <person name="Gaskell J."/>
            <person name="Hammel K.E."/>
            <person name="St John F.J."/>
            <person name="Vanden Wymelenberg A."/>
            <person name="Sabat G."/>
            <person name="Splinter BonDurant S."/>
            <person name="Syed K."/>
            <person name="Yadav J.S."/>
            <person name="Doddapaneni H."/>
            <person name="Subramanian V."/>
            <person name="Lavin J.L."/>
            <person name="Oguiza J.A."/>
            <person name="Perez G."/>
            <person name="Pisabarro A.G."/>
            <person name="Ramirez L."/>
            <person name="Santoyo F."/>
            <person name="Master E."/>
            <person name="Coutinho P.M."/>
            <person name="Henrissat B."/>
            <person name="Lombard V."/>
            <person name="Magnuson J.K."/>
            <person name="Kuees U."/>
            <person name="Hori C."/>
            <person name="Igarashi K."/>
            <person name="Samejima M."/>
            <person name="Held B.W."/>
            <person name="Barry K.W."/>
            <person name="LaButti K.M."/>
            <person name="Lapidus A."/>
            <person name="Lindquist E.A."/>
            <person name="Lucas S.M."/>
            <person name="Riley R."/>
            <person name="Salamov A.A."/>
            <person name="Hoffmeister D."/>
            <person name="Schwenk D."/>
            <person name="Hadar Y."/>
            <person name="Yarden O."/>
            <person name="de Vries R.P."/>
            <person name="Wiebenga A."/>
            <person name="Stenlid J."/>
            <person name="Eastwood D."/>
            <person name="Grigoriev I.V."/>
            <person name="Berka R.M."/>
            <person name="Blanchette R.A."/>
            <person name="Kersten P."/>
            <person name="Martinez A.T."/>
            <person name="Vicuna R."/>
            <person name="Cullen D."/>
        </authorList>
    </citation>
    <scope>NUCLEOTIDE SEQUENCE [LARGE SCALE GENOMIC DNA]</scope>
    <source>
        <strain evidence="2 3">B</strain>
    </source>
</reference>
<feature type="compositionally biased region" description="Acidic residues" evidence="1">
    <location>
        <begin position="157"/>
        <end position="166"/>
    </location>
</feature>
<dbReference type="HOGENOM" id="CLU_874359_0_0_1"/>
<feature type="region of interest" description="Disordered" evidence="1">
    <location>
        <begin position="275"/>
        <end position="318"/>
    </location>
</feature>
<feature type="compositionally biased region" description="Acidic residues" evidence="1">
    <location>
        <begin position="121"/>
        <end position="130"/>
    </location>
</feature>
<dbReference type="AlphaFoldDB" id="M2R4I0"/>
<name>M2R4I0_CERS8</name>
<accession>M2R4I0</accession>
<dbReference type="STRING" id="914234.M2R4I0"/>
<feature type="region of interest" description="Disordered" evidence="1">
    <location>
        <begin position="100"/>
        <end position="202"/>
    </location>
</feature>
<gene>
    <name evidence="2" type="ORF">CERSUDRAFT_98728</name>
</gene>
<evidence type="ECO:0000313" key="2">
    <source>
        <dbReference type="EMBL" id="EMD33122.1"/>
    </source>
</evidence>
<dbReference type="OrthoDB" id="2804229at2759"/>
<feature type="compositionally biased region" description="Acidic residues" evidence="1">
    <location>
        <begin position="297"/>
        <end position="307"/>
    </location>
</feature>
<feature type="region of interest" description="Disordered" evidence="1">
    <location>
        <begin position="1"/>
        <end position="26"/>
    </location>
</feature>
<dbReference type="EMBL" id="KB445807">
    <property type="protein sequence ID" value="EMD33122.1"/>
    <property type="molecule type" value="Genomic_DNA"/>
</dbReference>
<organism evidence="2 3">
    <name type="scientific">Ceriporiopsis subvermispora (strain B)</name>
    <name type="common">White-rot fungus</name>
    <name type="synonym">Gelatoporia subvermispora</name>
    <dbReference type="NCBI Taxonomy" id="914234"/>
    <lineage>
        <taxon>Eukaryota</taxon>
        <taxon>Fungi</taxon>
        <taxon>Dikarya</taxon>
        <taxon>Basidiomycota</taxon>
        <taxon>Agaricomycotina</taxon>
        <taxon>Agaricomycetes</taxon>
        <taxon>Polyporales</taxon>
        <taxon>Gelatoporiaceae</taxon>
        <taxon>Gelatoporia</taxon>
    </lineage>
</organism>
<evidence type="ECO:0000313" key="3">
    <source>
        <dbReference type="Proteomes" id="UP000016930"/>
    </source>
</evidence>
<protein>
    <submittedName>
        <fullName evidence="2">Uncharacterized protein</fullName>
    </submittedName>
</protein>